<reference evidence="2" key="1">
    <citation type="submission" date="2020-07" db="EMBL/GenBank/DDBJ databases">
        <title>Huge and variable diversity of episymbiotic CPR bacteria and DPANN archaea in groundwater ecosystems.</title>
        <authorList>
            <person name="He C.Y."/>
            <person name="Keren R."/>
            <person name="Whittaker M."/>
            <person name="Farag I.F."/>
            <person name="Doudna J."/>
            <person name="Cate J.H.D."/>
            <person name="Banfield J.F."/>
        </authorList>
    </citation>
    <scope>NUCLEOTIDE SEQUENCE</scope>
    <source>
        <strain evidence="2">NC_groundwater_1813_Pr3_B-0.1um_71_17</strain>
    </source>
</reference>
<keyword evidence="1" id="KW-0732">Signal</keyword>
<dbReference type="EMBL" id="JACRIW010000070">
    <property type="protein sequence ID" value="MBI5169819.1"/>
    <property type="molecule type" value="Genomic_DNA"/>
</dbReference>
<gene>
    <name evidence="2" type="ORF">HZA61_10050</name>
</gene>
<feature type="chain" id="PRO_5036975375" description="T9SS type A sorting domain-containing protein" evidence="1">
    <location>
        <begin position="24"/>
        <end position="469"/>
    </location>
</feature>
<dbReference type="AlphaFoldDB" id="A0A933SCG4"/>
<accession>A0A933SCG4</accession>
<name>A0A933SCG4_UNCEI</name>
<evidence type="ECO:0008006" key="4">
    <source>
        <dbReference type="Google" id="ProtNLM"/>
    </source>
</evidence>
<comment type="caution">
    <text evidence="2">The sequence shown here is derived from an EMBL/GenBank/DDBJ whole genome shotgun (WGS) entry which is preliminary data.</text>
</comment>
<sequence>MFRSSRFTALSLALLVLGLSALAPRLRADAKRRVAEPASTSGPCTYELLDVQKTGTIGVGSGVTIVQPFAIEGSVAACSLKAVSNWGAGNFEIRQWDPATALPDPTTVALRSVALNGSALYYGRPLVSWARPIVTKCADHLADPPRTTLAMLFHYVSGLYGMSGEISTNGAPGLPRGYTEAAGTYTPLPGAGTVHAFSLCGGSSTAQELRVAQSVMRTDARIDSTHWDVMQRFRVPQAVRLGWVEVALDGAPISPWLTGSLQIVAGGAGAAPPAIPEPLVSATFYPWADQPSWVSHYDFDSSLVLLPDTDYWLRVKTVYTFKLRAHAITGAEGPDFAAGIGALWSRTDPDLPWSQETGRALSFRLIGDPAVTVGVPPAPERSPLVLHATPNPARGASVLAWSGATGGVRFEVLDARGRRVGGAVRTAGGEGRWSWTLSRGAAPLAPGLYFVRASDDAGHTAVARVAVVR</sequence>
<dbReference type="Proteomes" id="UP000696931">
    <property type="component" value="Unassembled WGS sequence"/>
</dbReference>
<evidence type="ECO:0000256" key="1">
    <source>
        <dbReference type="SAM" id="SignalP"/>
    </source>
</evidence>
<proteinExistence type="predicted"/>
<organism evidence="2 3">
    <name type="scientific">Eiseniibacteriota bacterium</name>
    <dbReference type="NCBI Taxonomy" id="2212470"/>
    <lineage>
        <taxon>Bacteria</taxon>
        <taxon>Candidatus Eiseniibacteriota</taxon>
    </lineage>
</organism>
<evidence type="ECO:0000313" key="3">
    <source>
        <dbReference type="Proteomes" id="UP000696931"/>
    </source>
</evidence>
<evidence type="ECO:0000313" key="2">
    <source>
        <dbReference type="EMBL" id="MBI5169819.1"/>
    </source>
</evidence>
<protein>
    <recommendedName>
        <fullName evidence="4">T9SS type A sorting domain-containing protein</fullName>
    </recommendedName>
</protein>
<feature type="signal peptide" evidence="1">
    <location>
        <begin position="1"/>
        <end position="23"/>
    </location>
</feature>